<dbReference type="PANTHER" id="PTHR22604:SF105">
    <property type="entry name" value="TRANS-1,2-DIHYDROBENZENE-1,2-DIOL DEHYDROGENASE"/>
    <property type="match status" value="1"/>
</dbReference>
<dbReference type="Proteomes" id="UP000053881">
    <property type="component" value="Unassembled WGS sequence"/>
</dbReference>
<dbReference type="Pfam" id="PF22725">
    <property type="entry name" value="GFO_IDH_MocA_C3"/>
    <property type="match status" value="1"/>
</dbReference>
<dbReference type="InterPro" id="IPR036291">
    <property type="entry name" value="NAD(P)-bd_dom_sf"/>
</dbReference>
<comment type="caution">
    <text evidence="5">The sequence shown here is derived from an EMBL/GenBank/DDBJ whole genome shotgun (WGS) entry which is preliminary data.</text>
</comment>
<evidence type="ECO:0000259" key="4">
    <source>
        <dbReference type="Pfam" id="PF22725"/>
    </source>
</evidence>
<dbReference type="SUPFAM" id="SSF55347">
    <property type="entry name" value="Glyceraldehyde-3-phosphate dehydrogenase-like, C-terminal domain"/>
    <property type="match status" value="1"/>
</dbReference>
<dbReference type="GO" id="GO:0000166">
    <property type="term" value="F:nucleotide binding"/>
    <property type="evidence" value="ECO:0007669"/>
    <property type="project" value="InterPro"/>
</dbReference>
<dbReference type="Gene3D" id="3.30.360.10">
    <property type="entry name" value="Dihydrodipicolinate Reductase, domain 2"/>
    <property type="match status" value="1"/>
</dbReference>
<evidence type="ECO:0000313" key="5">
    <source>
        <dbReference type="EMBL" id="KRG16808.1"/>
    </source>
</evidence>
<dbReference type="Gene3D" id="3.40.50.720">
    <property type="entry name" value="NAD(P)-binding Rossmann-like Domain"/>
    <property type="match status" value="1"/>
</dbReference>
<dbReference type="SUPFAM" id="SSF51735">
    <property type="entry name" value="NAD(P)-binding Rossmann-fold domains"/>
    <property type="match status" value="1"/>
</dbReference>
<evidence type="ECO:0000256" key="1">
    <source>
        <dbReference type="ARBA" id="ARBA00010928"/>
    </source>
</evidence>
<dbReference type="AlphaFoldDB" id="A0A0Q9YL93"/>
<gene>
    <name evidence="5" type="ORF">ACA29_03225</name>
</gene>
<evidence type="ECO:0000313" key="6">
    <source>
        <dbReference type="Proteomes" id="UP000053881"/>
    </source>
</evidence>
<dbReference type="PANTHER" id="PTHR22604">
    <property type="entry name" value="OXIDOREDUCTASES"/>
    <property type="match status" value="1"/>
</dbReference>
<sequence>MTENKVKWGIMGAGNISRKFASDLVHSENADLVAVASRTEGKAASFASEFNIARPYDSYDEFLQDEEIEIVYIGTLHTQHKECALNCLKAGKAVLCEKPFTMDATEAEELIQAARENNTFLMEAMWTRYLPAIVQAKNWLEEGKIGEVRMLTANFGFDVGWSPNSRLLDKKLGGGAMLDAGIYPISFASFIFGQQPTEIKSSAHLGETGVDEHFSALFEYPDGKTAMLNSGVRLNFNLANDAIIYGTKGYIRLPNFLFGDGAYLHQAGSEVVEFQDDRKLQGYIFEAEEAMRCLREGKLESAIMPLDETHDIMKTMDTLRKQWGLEYK</sequence>
<dbReference type="InterPro" id="IPR055170">
    <property type="entry name" value="GFO_IDH_MocA-like_dom"/>
</dbReference>
<dbReference type="EMBL" id="LGPB01000027">
    <property type="protein sequence ID" value="KRG16808.1"/>
    <property type="molecule type" value="Genomic_DNA"/>
</dbReference>
<evidence type="ECO:0000256" key="2">
    <source>
        <dbReference type="ARBA" id="ARBA00023002"/>
    </source>
</evidence>
<dbReference type="InterPro" id="IPR000683">
    <property type="entry name" value="Gfo/Idh/MocA-like_OxRdtase_N"/>
</dbReference>
<keyword evidence="2" id="KW-0560">Oxidoreductase</keyword>
<reference evidence="5 6" key="1">
    <citation type="submission" date="2015-06" db="EMBL/GenBank/DDBJ databases">
        <title>Genome sequencing project of Bacillus galactosidilyticus PL133.</title>
        <authorList>
            <person name="Gaiero J."/>
            <person name="Nicol R."/>
            <person name="Habash M."/>
        </authorList>
    </citation>
    <scope>NUCLEOTIDE SEQUENCE [LARGE SCALE GENOMIC DNA]</scope>
    <source>
        <strain evidence="5 6">PL133</strain>
    </source>
</reference>
<name>A0A0Q9YL93_9BACI</name>
<comment type="similarity">
    <text evidence="1">Belongs to the Gfo/Idh/MocA family.</text>
</comment>
<evidence type="ECO:0000259" key="3">
    <source>
        <dbReference type="Pfam" id="PF01408"/>
    </source>
</evidence>
<dbReference type="GO" id="GO:0016491">
    <property type="term" value="F:oxidoreductase activity"/>
    <property type="evidence" value="ECO:0007669"/>
    <property type="project" value="UniProtKB-KW"/>
</dbReference>
<dbReference type="InterPro" id="IPR050984">
    <property type="entry name" value="Gfo/Idh/MocA_domain"/>
</dbReference>
<proteinExistence type="inferred from homology"/>
<feature type="domain" description="GFO/IDH/MocA-like oxidoreductase" evidence="4">
    <location>
        <begin position="134"/>
        <end position="252"/>
    </location>
</feature>
<organism evidence="5 6">
    <name type="scientific">Lederbergia galactosidilytica</name>
    <dbReference type="NCBI Taxonomy" id="217031"/>
    <lineage>
        <taxon>Bacteria</taxon>
        <taxon>Bacillati</taxon>
        <taxon>Bacillota</taxon>
        <taxon>Bacilli</taxon>
        <taxon>Bacillales</taxon>
        <taxon>Bacillaceae</taxon>
        <taxon>Lederbergia</taxon>
    </lineage>
</organism>
<accession>A0A0Q9YL93</accession>
<protein>
    <submittedName>
        <fullName evidence="5">Dehydrogenase</fullName>
    </submittedName>
</protein>
<dbReference type="PATRIC" id="fig|217031.4.peg.1060"/>
<feature type="domain" description="Gfo/Idh/MocA-like oxidoreductase N-terminal" evidence="3">
    <location>
        <begin position="7"/>
        <end position="122"/>
    </location>
</feature>
<dbReference type="Pfam" id="PF01408">
    <property type="entry name" value="GFO_IDH_MocA"/>
    <property type="match status" value="1"/>
</dbReference>